<evidence type="ECO:0000313" key="2">
    <source>
        <dbReference type="EMBL" id="KAH7056893.1"/>
    </source>
</evidence>
<organism evidence="2 3">
    <name type="scientific">Macrophomina phaseolina</name>
    <dbReference type="NCBI Taxonomy" id="35725"/>
    <lineage>
        <taxon>Eukaryota</taxon>
        <taxon>Fungi</taxon>
        <taxon>Dikarya</taxon>
        <taxon>Ascomycota</taxon>
        <taxon>Pezizomycotina</taxon>
        <taxon>Dothideomycetes</taxon>
        <taxon>Dothideomycetes incertae sedis</taxon>
        <taxon>Botryosphaeriales</taxon>
        <taxon>Botryosphaeriaceae</taxon>
        <taxon>Macrophomina</taxon>
    </lineage>
</organism>
<comment type="caution">
    <text evidence="2">The sequence shown here is derived from an EMBL/GenBank/DDBJ whole genome shotgun (WGS) entry which is preliminary data.</text>
</comment>
<reference evidence="2 3" key="1">
    <citation type="journal article" date="2021" name="Nat. Commun.">
        <title>Genetic determinants of endophytism in the Arabidopsis root mycobiome.</title>
        <authorList>
            <person name="Mesny F."/>
            <person name="Miyauchi S."/>
            <person name="Thiergart T."/>
            <person name="Pickel B."/>
            <person name="Atanasova L."/>
            <person name="Karlsson M."/>
            <person name="Huettel B."/>
            <person name="Barry K.W."/>
            <person name="Haridas S."/>
            <person name="Chen C."/>
            <person name="Bauer D."/>
            <person name="Andreopoulos W."/>
            <person name="Pangilinan J."/>
            <person name="LaButti K."/>
            <person name="Riley R."/>
            <person name="Lipzen A."/>
            <person name="Clum A."/>
            <person name="Drula E."/>
            <person name="Henrissat B."/>
            <person name="Kohler A."/>
            <person name="Grigoriev I.V."/>
            <person name="Martin F.M."/>
            <person name="Hacquard S."/>
        </authorList>
    </citation>
    <scope>NUCLEOTIDE SEQUENCE [LARGE SCALE GENOMIC DNA]</scope>
    <source>
        <strain evidence="2 3">MPI-SDFR-AT-0080</strain>
    </source>
</reference>
<evidence type="ECO:0000313" key="3">
    <source>
        <dbReference type="Proteomes" id="UP000774617"/>
    </source>
</evidence>
<feature type="region of interest" description="Disordered" evidence="1">
    <location>
        <begin position="1"/>
        <end position="66"/>
    </location>
</feature>
<evidence type="ECO:0000256" key="1">
    <source>
        <dbReference type="SAM" id="MobiDB-lite"/>
    </source>
</evidence>
<sequence>MHGATRDIPADCLLPPILPPASKAQQRRHSTITAKRPDRLHDQHEQEQDQHAPQQDQQQRHERARNTSNDVFARMHARPVPSLLHTALPELERASMSRPGGCSISLTGAKGGVLDRVLRAMQPPPAQPEGTQAELRNSALSRRVVARRWGSVARCSVPGSAPVQHAGSSYRVGRADPCCKMRKGRSLHPYWLFDSPVAGSEGLAAATAIREALDEPEGRLRCTRPSPTTTSRAVVPRSARPTPQPCPRESLPSPAPPFLQTCGSTDVKPQALRARLSRAPKQHHDSSHDSTRRGHAPPVAPSDAAYSFDLALQPVPTPSSSLNPSSLPIQLATSPTLAFLPRSGRSRLASWLVTLRHPSAEPSFLLGLQFQSSRLVRLHFDSVLEQPCRRGSNKPASPLFSTCSKAGALRGPRPASRQAIVKISRVKQAPCRTLRYRRRGWPQAEKRGQNAVQPPPQPVFPLPPAVTTSLQVAGVTPYRVCPVSEPQLSCDPGCCHRPAVCLQPDVSRKRGIASSKTWPAGVPTATNRSIRLHLLPVKTLRALRNQVCCNRSGASRQHEGKLGFHPSRPLSPKPDEKHHLRIFFAPHDLSTPPQKISLHPRLATCQDGLLLPRAEEH</sequence>
<feature type="compositionally biased region" description="Basic and acidic residues" evidence="1">
    <location>
        <begin position="35"/>
        <end position="50"/>
    </location>
</feature>
<keyword evidence="3" id="KW-1185">Reference proteome</keyword>
<proteinExistence type="predicted"/>
<name>A0ABQ8GHZ0_9PEZI</name>
<feature type="region of interest" description="Disordered" evidence="1">
    <location>
        <begin position="216"/>
        <end position="264"/>
    </location>
</feature>
<gene>
    <name evidence="2" type="ORF">B0J12DRAFT_696793</name>
</gene>
<protein>
    <submittedName>
        <fullName evidence="2">Uncharacterized protein</fullName>
    </submittedName>
</protein>
<feature type="compositionally biased region" description="Basic and acidic residues" evidence="1">
    <location>
        <begin position="282"/>
        <end position="292"/>
    </location>
</feature>
<accession>A0ABQ8GHZ0</accession>
<feature type="region of interest" description="Disordered" evidence="1">
    <location>
        <begin position="276"/>
        <end position="302"/>
    </location>
</feature>
<dbReference type="Proteomes" id="UP000774617">
    <property type="component" value="Unassembled WGS sequence"/>
</dbReference>
<dbReference type="EMBL" id="JAGTJR010000007">
    <property type="protein sequence ID" value="KAH7056893.1"/>
    <property type="molecule type" value="Genomic_DNA"/>
</dbReference>
<feature type="compositionally biased region" description="Low complexity" evidence="1">
    <location>
        <begin position="223"/>
        <end position="232"/>
    </location>
</feature>